<evidence type="ECO:0000256" key="1">
    <source>
        <dbReference type="ARBA" id="ARBA00005233"/>
    </source>
</evidence>
<name>A0A974RWI2_9GAMM</name>
<dbReference type="EMBL" id="CP067393">
    <property type="protein sequence ID" value="QQP85220.1"/>
    <property type="molecule type" value="Genomic_DNA"/>
</dbReference>
<feature type="signal peptide" evidence="3">
    <location>
        <begin position="1"/>
        <end position="19"/>
    </location>
</feature>
<evidence type="ECO:0000313" key="4">
    <source>
        <dbReference type="EMBL" id="QQP85220.1"/>
    </source>
</evidence>
<evidence type="ECO:0000256" key="3">
    <source>
        <dbReference type="SAM" id="SignalP"/>
    </source>
</evidence>
<dbReference type="GO" id="GO:0009289">
    <property type="term" value="C:pilus"/>
    <property type="evidence" value="ECO:0007669"/>
    <property type="project" value="InterPro"/>
</dbReference>
<dbReference type="Proteomes" id="UP000595278">
    <property type="component" value="Chromosome"/>
</dbReference>
<dbReference type="SUPFAM" id="SSF54523">
    <property type="entry name" value="Pili subunits"/>
    <property type="match status" value="1"/>
</dbReference>
<dbReference type="RefSeq" id="WP_201091567.1">
    <property type="nucleotide sequence ID" value="NZ_CP067393.1"/>
</dbReference>
<protein>
    <recommendedName>
        <fullName evidence="2">Pilin</fullName>
    </recommendedName>
</protein>
<keyword evidence="3" id="KW-0732">Signal</keyword>
<organism evidence="4 5">
    <name type="scientific">Entomomonas asaccharolytica</name>
    <dbReference type="NCBI Taxonomy" id="2785331"/>
    <lineage>
        <taxon>Bacteria</taxon>
        <taxon>Pseudomonadati</taxon>
        <taxon>Pseudomonadota</taxon>
        <taxon>Gammaproteobacteria</taxon>
        <taxon>Pseudomonadales</taxon>
        <taxon>Pseudomonadaceae</taxon>
        <taxon>Entomomonas</taxon>
    </lineage>
</organism>
<dbReference type="Pfam" id="PF00114">
    <property type="entry name" value="Pilin"/>
    <property type="match status" value="1"/>
</dbReference>
<evidence type="ECO:0000256" key="2">
    <source>
        <dbReference type="ARBA" id="ARBA00029638"/>
    </source>
</evidence>
<dbReference type="GO" id="GO:0007155">
    <property type="term" value="P:cell adhesion"/>
    <property type="evidence" value="ECO:0007669"/>
    <property type="project" value="InterPro"/>
</dbReference>
<feature type="chain" id="PRO_5037777347" description="Pilin" evidence="3">
    <location>
        <begin position="20"/>
        <end position="165"/>
    </location>
</feature>
<reference evidence="4 5" key="1">
    <citation type="submission" date="2021-01" db="EMBL/GenBank/DDBJ databases">
        <title>Entomomonas sp. F2A isolated from a house cricket (Acheta domesticus).</title>
        <authorList>
            <person name="Spergser J."/>
            <person name="Busse H.-J."/>
        </authorList>
    </citation>
    <scope>NUCLEOTIDE SEQUENCE [LARGE SCALE GENOMIC DNA]</scope>
    <source>
        <strain evidence="4 5">F2A</strain>
    </source>
</reference>
<keyword evidence="5" id="KW-1185">Reference proteome</keyword>
<sequence length="165" mass="17960">MNKYLLVISLLIIPTTIYADDIELQQKPSTISLAGFILSNIANLAVGDTDYKSRAQMAEALSLASDQKAAVAEYFAAEGRCPDNTVSNTHRIAKPSVLSGKYVAQVVVKEVNKHCTIMATMKTEDVNQALAGKTLTLTMTPLESVFMWECASNVDNKYLPAPCQQ</sequence>
<proteinExistence type="inferred from homology"/>
<dbReference type="InterPro" id="IPR045584">
    <property type="entry name" value="Pilin-like"/>
</dbReference>
<gene>
    <name evidence="4" type="ORF">JHT90_12650</name>
</gene>
<dbReference type="Gene3D" id="3.30.700.10">
    <property type="entry name" value="Glycoprotein, Type 4 Pilin"/>
    <property type="match status" value="1"/>
</dbReference>
<accession>A0A974RWI2</accession>
<dbReference type="InterPro" id="IPR001082">
    <property type="entry name" value="Pilin"/>
</dbReference>
<dbReference type="KEGG" id="eaz:JHT90_12650"/>
<dbReference type="AlphaFoldDB" id="A0A974RWI2"/>
<comment type="similarity">
    <text evidence="1">Belongs to the N-Me-Phe pilin family.</text>
</comment>
<evidence type="ECO:0000313" key="5">
    <source>
        <dbReference type="Proteomes" id="UP000595278"/>
    </source>
</evidence>